<organism evidence="7 8">
    <name type="scientific">Spongiibacter pelagi</name>
    <dbReference type="NCBI Taxonomy" id="2760804"/>
    <lineage>
        <taxon>Bacteria</taxon>
        <taxon>Pseudomonadati</taxon>
        <taxon>Pseudomonadota</taxon>
        <taxon>Gammaproteobacteria</taxon>
        <taxon>Cellvibrionales</taxon>
        <taxon>Spongiibacteraceae</taxon>
        <taxon>Spongiibacter</taxon>
    </lineage>
</organism>
<dbReference type="SUPFAM" id="SSF161098">
    <property type="entry name" value="MetI-like"/>
    <property type="match status" value="1"/>
</dbReference>
<dbReference type="InterPro" id="IPR025966">
    <property type="entry name" value="OppC_N"/>
</dbReference>
<evidence type="ECO:0000256" key="1">
    <source>
        <dbReference type="ARBA" id="ARBA00004651"/>
    </source>
</evidence>
<dbReference type="GO" id="GO:0055085">
    <property type="term" value="P:transmembrane transport"/>
    <property type="evidence" value="ECO:0007669"/>
    <property type="project" value="InterPro"/>
</dbReference>
<proteinExistence type="inferred from homology"/>
<dbReference type="CDD" id="cd06261">
    <property type="entry name" value="TM_PBP2"/>
    <property type="match status" value="1"/>
</dbReference>
<dbReference type="GO" id="GO:0042884">
    <property type="term" value="P:microcin transport"/>
    <property type="evidence" value="ECO:0007669"/>
    <property type="project" value="TreeGrafter"/>
</dbReference>
<evidence type="ECO:0000313" key="8">
    <source>
        <dbReference type="Proteomes" id="UP000610558"/>
    </source>
</evidence>
<dbReference type="Proteomes" id="UP000610558">
    <property type="component" value="Unassembled WGS sequence"/>
</dbReference>
<dbReference type="Pfam" id="PF00528">
    <property type="entry name" value="BPD_transp_1"/>
    <property type="match status" value="1"/>
</dbReference>
<evidence type="ECO:0000259" key="6">
    <source>
        <dbReference type="PROSITE" id="PS50928"/>
    </source>
</evidence>
<evidence type="ECO:0000256" key="2">
    <source>
        <dbReference type="ARBA" id="ARBA00022692"/>
    </source>
</evidence>
<comment type="subcellular location">
    <subcellularLocation>
        <location evidence="1 5">Cell membrane</location>
        <topology evidence="1 5">Multi-pass membrane protein</topology>
    </subcellularLocation>
</comment>
<evidence type="ECO:0000256" key="5">
    <source>
        <dbReference type="RuleBase" id="RU363032"/>
    </source>
</evidence>
<gene>
    <name evidence="7" type="ORF">IB286_12870</name>
</gene>
<dbReference type="AlphaFoldDB" id="A0A927GWW4"/>
<keyword evidence="2 5" id="KW-0812">Transmembrane</keyword>
<feature type="transmembrane region" description="Helical" evidence="5">
    <location>
        <begin position="147"/>
        <end position="172"/>
    </location>
</feature>
<dbReference type="EMBL" id="JACXLD010000008">
    <property type="protein sequence ID" value="MBD2859895.1"/>
    <property type="molecule type" value="Genomic_DNA"/>
</dbReference>
<feature type="transmembrane region" description="Helical" evidence="5">
    <location>
        <begin position="310"/>
        <end position="332"/>
    </location>
</feature>
<feature type="domain" description="ABC transmembrane type-1" evidence="6">
    <location>
        <begin position="144"/>
        <end position="336"/>
    </location>
</feature>
<keyword evidence="4 5" id="KW-0472">Membrane</keyword>
<dbReference type="Gene3D" id="1.10.3720.10">
    <property type="entry name" value="MetI-like"/>
    <property type="match status" value="1"/>
</dbReference>
<comment type="caution">
    <text evidence="7">The sequence shown here is derived from an EMBL/GenBank/DDBJ whole genome shotgun (WGS) entry which is preliminary data.</text>
</comment>
<dbReference type="InterPro" id="IPR035906">
    <property type="entry name" value="MetI-like_sf"/>
</dbReference>
<name>A0A927GWW4_9GAMM</name>
<sequence>MLSNPVSQKRWRRFRQSRRGFASACILLLLTLLSIGAELLASNRALIVYYQGHLHFPTYGSVISGREFGLDYDYETNYRDLQTSFAAAPEDNNWLIMPLIPFSPLESDLIAGDFPPHAPSVSSKHYLGTDTSGRDVLARLIYGFRTALLFSVCLLIFNYIVGVAIGCLMGYWGGRFDLFFQRVIEIWSNIPFLYVIMIVASVITPGFWTLLLIMAFFGWTGMTWYMRTAAYKEASRDYVMAARALGASGSRIMFRHILPNSVSTLVTFVPFSVASGITSLTALDYLGFGLPSPTPSWGELLKQGTENMESIWMVGAVVTAMTVILMLVAFIGEAIRDAYDPKQFSYYE</sequence>
<keyword evidence="3 5" id="KW-1133">Transmembrane helix</keyword>
<keyword evidence="8" id="KW-1185">Reference proteome</keyword>
<dbReference type="GO" id="GO:0005886">
    <property type="term" value="C:plasma membrane"/>
    <property type="evidence" value="ECO:0007669"/>
    <property type="project" value="UniProtKB-SubCell"/>
</dbReference>
<evidence type="ECO:0000256" key="4">
    <source>
        <dbReference type="ARBA" id="ARBA00023136"/>
    </source>
</evidence>
<dbReference type="PANTHER" id="PTHR30325:SF0">
    <property type="entry name" value="INNER MEMBRANE ABC TRANSPORTER PERMEASE PROTEIN YEJE"/>
    <property type="match status" value="1"/>
</dbReference>
<comment type="similarity">
    <text evidence="5">Belongs to the binding-protein-dependent transport system permease family.</text>
</comment>
<reference evidence="7" key="1">
    <citation type="submission" date="2020-09" db="EMBL/GenBank/DDBJ databases">
        <authorList>
            <person name="Yoon J.-W."/>
        </authorList>
    </citation>
    <scope>NUCLEOTIDE SEQUENCE</scope>
    <source>
        <strain evidence="7">KMU-158</strain>
    </source>
</reference>
<feature type="transmembrane region" description="Helical" evidence="5">
    <location>
        <begin position="266"/>
        <end position="290"/>
    </location>
</feature>
<dbReference type="PANTHER" id="PTHR30325">
    <property type="entry name" value="MEMBRANE COMPONENT OF ABC TRANSPORTER"/>
    <property type="match status" value="1"/>
</dbReference>
<feature type="transmembrane region" description="Helical" evidence="5">
    <location>
        <begin position="192"/>
        <end position="218"/>
    </location>
</feature>
<accession>A0A927GWW4</accession>
<evidence type="ECO:0000256" key="3">
    <source>
        <dbReference type="ARBA" id="ARBA00022989"/>
    </source>
</evidence>
<keyword evidence="5" id="KW-0813">Transport</keyword>
<dbReference type="InterPro" id="IPR000515">
    <property type="entry name" value="MetI-like"/>
</dbReference>
<protein>
    <submittedName>
        <fullName evidence="7">ABC transporter permease subunit</fullName>
    </submittedName>
</protein>
<evidence type="ECO:0000313" key="7">
    <source>
        <dbReference type="EMBL" id="MBD2859895.1"/>
    </source>
</evidence>
<dbReference type="Pfam" id="PF12911">
    <property type="entry name" value="OppC_N"/>
    <property type="match status" value="1"/>
</dbReference>
<dbReference type="PROSITE" id="PS50928">
    <property type="entry name" value="ABC_TM1"/>
    <property type="match status" value="1"/>
</dbReference>